<gene>
    <name evidence="1" type="ORF">LCGC14_0478550</name>
</gene>
<dbReference type="AlphaFoldDB" id="A0A0F9UWZ0"/>
<dbReference type="EMBL" id="LAZR01000517">
    <property type="protein sequence ID" value="KKN65716.1"/>
    <property type="molecule type" value="Genomic_DNA"/>
</dbReference>
<organism evidence="1">
    <name type="scientific">marine sediment metagenome</name>
    <dbReference type="NCBI Taxonomy" id="412755"/>
    <lineage>
        <taxon>unclassified sequences</taxon>
        <taxon>metagenomes</taxon>
        <taxon>ecological metagenomes</taxon>
    </lineage>
</organism>
<protein>
    <submittedName>
        <fullName evidence="1">Uncharacterized protein</fullName>
    </submittedName>
</protein>
<accession>A0A0F9UWZ0</accession>
<reference evidence="1" key="1">
    <citation type="journal article" date="2015" name="Nature">
        <title>Complex archaea that bridge the gap between prokaryotes and eukaryotes.</title>
        <authorList>
            <person name="Spang A."/>
            <person name="Saw J.H."/>
            <person name="Jorgensen S.L."/>
            <person name="Zaremba-Niedzwiedzka K."/>
            <person name="Martijn J."/>
            <person name="Lind A.E."/>
            <person name="van Eijk R."/>
            <person name="Schleper C."/>
            <person name="Guy L."/>
            <person name="Ettema T.J."/>
        </authorList>
    </citation>
    <scope>NUCLEOTIDE SEQUENCE</scope>
</reference>
<comment type="caution">
    <text evidence="1">The sequence shown here is derived from an EMBL/GenBank/DDBJ whole genome shotgun (WGS) entry which is preliminary data.</text>
</comment>
<sequence>MDRAVLSGYECRNNQNMTTEHIEFHYVCHRCEKKIEASSTQPNTARMVPTKKKFHYVFECKGGCSKDINEVV</sequence>
<name>A0A0F9UWZ0_9ZZZZ</name>
<evidence type="ECO:0000313" key="1">
    <source>
        <dbReference type="EMBL" id="KKN65716.1"/>
    </source>
</evidence>
<proteinExistence type="predicted"/>